<gene>
    <name evidence="2" type="ORF">PCOR1329_LOCUS29296</name>
</gene>
<evidence type="ECO:0000256" key="1">
    <source>
        <dbReference type="SAM" id="Phobius"/>
    </source>
</evidence>
<reference evidence="2" key="1">
    <citation type="submission" date="2023-10" db="EMBL/GenBank/DDBJ databases">
        <authorList>
            <person name="Chen Y."/>
            <person name="Shah S."/>
            <person name="Dougan E. K."/>
            <person name="Thang M."/>
            <person name="Chan C."/>
        </authorList>
    </citation>
    <scope>NUCLEOTIDE SEQUENCE [LARGE SCALE GENOMIC DNA]</scope>
</reference>
<evidence type="ECO:0000313" key="2">
    <source>
        <dbReference type="EMBL" id="CAK0830749.1"/>
    </source>
</evidence>
<accession>A0ABN9SGK3</accession>
<name>A0ABN9SGK3_9DINO</name>
<keyword evidence="3" id="KW-1185">Reference proteome</keyword>
<proteinExistence type="predicted"/>
<keyword evidence="1" id="KW-0472">Membrane</keyword>
<organism evidence="2 3">
    <name type="scientific">Prorocentrum cordatum</name>
    <dbReference type="NCBI Taxonomy" id="2364126"/>
    <lineage>
        <taxon>Eukaryota</taxon>
        <taxon>Sar</taxon>
        <taxon>Alveolata</taxon>
        <taxon>Dinophyceae</taxon>
        <taxon>Prorocentrales</taxon>
        <taxon>Prorocentraceae</taxon>
        <taxon>Prorocentrum</taxon>
    </lineage>
</organism>
<keyword evidence="1" id="KW-0812">Transmembrane</keyword>
<feature type="transmembrane region" description="Helical" evidence="1">
    <location>
        <begin position="75"/>
        <end position="96"/>
    </location>
</feature>
<comment type="caution">
    <text evidence="2">The sequence shown here is derived from an EMBL/GenBank/DDBJ whole genome shotgun (WGS) entry which is preliminary data.</text>
</comment>
<evidence type="ECO:0000313" key="3">
    <source>
        <dbReference type="Proteomes" id="UP001189429"/>
    </source>
</evidence>
<dbReference type="Proteomes" id="UP001189429">
    <property type="component" value="Unassembled WGS sequence"/>
</dbReference>
<dbReference type="EMBL" id="CAUYUJ010011003">
    <property type="protein sequence ID" value="CAK0830749.1"/>
    <property type="molecule type" value="Genomic_DNA"/>
</dbReference>
<sequence length="103" mass="9810">MAVRSGVLTLAVLCAAAGLVAMAATSFVPAPLASGALRGAGASPAAAALGAAVAAVPSAAHAAKGLDPLDTILRLGALVTILIGPIVGFGLIPVIFGRDVSKK</sequence>
<protein>
    <submittedName>
        <fullName evidence="2">Uncharacterized protein</fullName>
    </submittedName>
</protein>
<keyword evidence="1" id="KW-1133">Transmembrane helix</keyword>